<dbReference type="SUPFAM" id="SSF56317">
    <property type="entry name" value="Carbon-nitrogen hydrolase"/>
    <property type="match status" value="1"/>
</dbReference>
<comment type="caution">
    <text evidence="3">The sequence shown here is derived from an EMBL/GenBank/DDBJ whole genome shotgun (WGS) entry which is preliminary data.</text>
</comment>
<dbReference type="PROSITE" id="PS50263">
    <property type="entry name" value="CN_HYDROLASE"/>
    <property type="match status" value="1"/>
</dbReference>
<dbReference type="InterPro" id="IPR036526">
    <property type="entry name" value="C-N_Hydrolase_sf"/>
</dbReference>
<organism evidence="3 4">
    <name type="scientific">Pichia kluyveri</name>
    <name type="common">Yeast</name>
    <dbReference type="NCBI Taxonomy" id="36015"/>
    <lineage>
        <taxon>Eukaryota</taxon>
        <taxon>Fungi</taxon>
        <taxon>Dikarya</taxon>
        <taxon>Ascomycota</taxon>
        <taxon>Saccharomycotina</taxon>
        <taxon>Pichiomycetes</taxon>
        <taxon>Pichiales</taxon>
        <taxon>Pichiaceae</taxon>
        <taxon>Pichia</taxon>
    </lineage>
</organism>
<dbReference type="InterPro" id="IPR003010">
    <property type="entry name" value="C-N_Hydrolase"/>
</dbReference>
<evidence type="ECO:0000313" key="4">
    <source>
        <dbReference type="Proteomes" id="UP001378960"/>
    </source>
</evidence>
<sequence>MRVAAAQICSTNDLLANGLKVASLIRKAANDNIKLIFFPEASDYIASSTEESIAIAKPINSSPFIKPIIDTLKELQSIDVVVGVHVPSISNPNKTINTLLYFNKFGEITEKYEKLHLFDVDIPNGPILKESNSVIAGNKILPPFDTPVGKLGLAICYDLRFPELSLKLRSLNAQILTFPSAWTIKTGPHFHKLAQACAIYTQCYVILPAQGGEHNEKRKSFGHTCIIDPNGEIVAEINEEGYCVGEIDLQLLNNIRTAMPLWNHKRWDVYGDK</sequence>
<protein>
    <submittedName>
        <fullName evidence="3">Hydrolase</fullName>
    </submittedName>
</protein>
<dbReference type="Proteomes" id="UP001378960">
    <property type="component" value="Unassembled WGS sequence"/>
</dbReference>
<evidence type="ECO:0000313" key="3">
    <source>
        <dbReference type="EMBL" id="GMM44958.1"/>
    </source>
</evidence>
<dbReference type="GO" id="GO:0016811">
    <property type="term" value="F:hydrolase activity, acting on carbon-nitrogen (but not peptide) bonds, in linear amides"/>
    <property type="evidence" value="ECO:0007669"/>
    <property type="project" value="InterPro"/>
</dbReference>
<dbReference type="PANTHER" id="PTHR23088:SF27">
    <property type="entry name" value="DEAMINATED GLUTATHIONE AMIDASE"/>
    <property type="match status" value="1"/>
</dbReference>
<dbReference type="CDD" id="cd07572">
    <property type="entry name" value="nit"/>
    <property type="match status" value="1"/>
</dbReference>
<evidence type="ECO:0000256" key="1">
    <source>
        <dbReference type="ARBA" id="ARBA00022801"/>
    </source>
</evidence>
<evidence type="ECO:0000259" key="2">
    <source>
        <dbReference type="PROSITE" id="PS50263"/>
    </source>
</evidence>
<dbReference type="InterPro" id="IPR045254">
    <property type="entry name" value="Nit1/2_C-N_Hydrolase"/>
</dbReference>
<dbReference type="AlphaFoldDB" id="A0AAV5R097"/>
<feature type="domain" description="CN hydrolase" evidence="2">
    <location>
        <begin position="1"/>
        <end position="249"/>
    </location>
</feature>
<accession>A0AAV5R097</accession>
<dbReference type="Gene3D" id="3.60.110.10">
    <property type="entry name" value="Carbon-nitrogen hydrolase"/>
    <property type="match status" value="1"/>
</dbReference>
<name>A0AAV5R097_PICKL</name>
<dbReference type="EMBL" id="BTGB01000001">
    <property type="protein sequence ID" value="GMM44958.1"/>
    <property type="molecule type" value="Genomic_DNA"/>
</dbReference>
<gene>
    <name evidence="3" type="ORF">DAPK24_015330</name>
</gene>
<reference evidence="3 4" key="1">
    <citation type="journal article" date="2023" name="Elife">
        <title>Identification of key yeast species and microbe-microbe interactions impacting larval growth of Drosophila in the wild.</title>
        <authorList>
            <person name="Mure A."/>
            <person name="Sugiura Y."/>
            <person name="Maeda R."/>
            <person name="Honda K."/>
            <person name="Sakurai N."/>
            <person name="Takahashi Y."/>
            <person name="Watada M."/>
            <person name="Katoh T."/>
            <person name="Gotoh A."/>
            <person name="Gotoh Y."/>
            <person name="Taniguchi I."/>
            <person name="Nakamura K."/>
            <person name="Hayashi T."/>
            <person name="Katayama T."/>
            <person name="Uemura T."/>
            <person name="Hattori Y."/>
        </authorList>
    </citation>
    <scope>NUCLEOTIDE SEQUENCE [LARGE SCALE GENOMIC DNA]</scope>
    <source>
        <strain evidence="3 4">PK-24</strain>
    </source>
</reference>
<proteinExistence type="predicted"/>
<keyword evidence="1 3" id="KW-0378">Hydrolase</keyword>
<dbReference type="Pfam" id="PF00795">
    <property type="entry name" value="CN_hydrolase"/>
    <property type="match status" value="1"/>
</dbReference>
<keyword evidence="4" id="KW-1185">Reference proteome</keyword>
<dbReference type="PANTHER" id="PTHR23088">
    <property type="entry name" value="NITRILASE-RELATED"/>
    <property type="match status" value="1"/>
</dbReference>